<evidence type="ECO:0000313" key="1">
    <source>
        <dbReference type="EMBL" id="MBB5691278.1"/>
    </source>
</evidence>
<comment type="caution">
    <text evidence="1">The sequence shown here is derived from an EMBL/GenBank/DDBJ whole genome shotgun (WGS) entry which is preliminary data.</text>
</comment>
<name>A0A840XRL4_9PROT</name>
<accession>A0A840XRL4</accession>
<proteinExistence type="predicted"/>
<gene>
    <name evidence="1" type="ORF">FHS88_003431</name>
</gene>
<keyword evidence="2" id="KW-1185">Reference proteome</keyword>
<evidence type="ECO:0000313" key="2">
    <source>
        <dbReference type="Proteomes" id="UP000562254"/>
    </source>
</evidence>
<dbReference type="Proteomes" id="UP000562254">
    <property type="component" value="Unassembled WGS sequence"/>
</dbReference>
<dbReference type="EMBL" id="JACIJE010000011">
    <property type="protein sequence ID" value="MBB5691278.1"/>
    <property type="molecule type" value="Genomic_DNA"/>
</dbReference>
<organism evidence="1 2">
    <name type="scientific">Neoroseomonas alkaliterrae</name>
    <dbReference type="NCBI Taxonomy" id="1452450"/>
    <lineage>
        <taxon>Bacteria</taxon>
        <taxon>Pseudomonadati</taxon>
        <taxon>Pseudomonadota</taxon>
        <taxon>Alphaproteobacteria</taxon>
        <taxon>Acetobacterales</taxon>
        <taxon>Acetobacteraceae</taxon>
        <taxon>Neoroseomonas</taxon>
    </lineage>
</organism>
<sequence>MPAPFRLARAGLAAILAACADPGPALRITAETSGALARTLRLAHPPDSRHGCAELRVYGEPGSPGPLHMTAFEIRFTPDAADADSLLLVLDREAPSQVARIALTAGGRHWIGHTGLPGFTADIAAAGGLRSGRFAIGGLRPIEGGPERLALAGRWSCAPEGG</sequence>
<dbReference type="AlphaFoldDB" id="A0A840XRL4"/>
<protein>
    <submittedName>
        <fullName evidence="1">Uncharacterized protein</fullName>
    </submittedName>
</protein>
<reference evidence="1 2" key="1">
    <citation type="submission" date="2020-08" db="EMBL/GenBank/DDBJ databases">
        <title>Genomic Encyclopedia of Type Strains, Phase IV (KMG-IV): sequencing the most valuable type-strain genomes for metagenomic binning, comparative biology and taxonomic classification.</title>
        <authorList>
            <person name="Goeker M."/>
        </authorList>
    </citation>
    <scope>NUCLEOTIDE SEQUENCE [LARGE SCALE GENOMIC DNA]</scope>
    <source>
        <strain evidence="1 2">DSM 25895</strain>
    </source>
</reference>
<dbReference type="RefSeq" id="WP_184486674.1">
    <property type="nucleotide sequence ID" value="NZ_JAAEDJ010000211.1"/>
</dbReference>